<keyword evidence="2" id="KW-0378">Hydrolase</keyword>
<evidence type="ECO:0000313" key="2">
    <source>
        <dbReference type="EMBL" id="QOW19645.1"/>
    </source>
</evidence>
<gene>
    <name evidence="2" type="ORF">INQ41_00685</name>
</gene>
<dbReference type="AlphaFoldDB" id="A0A7S6UG25"/>
<dbReference type="CDD" id="cd00085">
    <property type="entry name" value="HNHc"/>
    <property type="match status" value="1"/>
</dbReference>
<protein>
    <submittedName>
        <fullName evidence="2">HNH endonuclease</fullName>
    </submittedName>
</protein>
<organism evidence="2 3">
    <name type="scientific">Novilysobacter ciconiae</name>
    <dbReference type="NCBI Taxonomy" id="2781022"/>
    <lineage>
        <taxon>Bacteria</taxon>
        <taxon>Pseudomonadati</taxon>
        <taxon>Pseudomonadota</taxon>
        <taxon>Gammaproteobacteria</taxon>
        <taxon>Lysobacterales</taxon>
        <taxon>Lysobacteraceae</taxon>
        <taxon>Novilysobacter</taxon>
    </lineage>
</organism>
<dbReference type="InterPro" id="IPR003615">
    <property type="entry name" value="HNH_nuc"/>
</dbReference>
<reference evidence="2 3" key="1">
    <citation type="submission" date="2020-10" db="EMBL/GenBank/DDBJ databases">
        <title>complete genome sequencing of Lysobacter sp. H21R20.</title>
        <authorList>
            <person name="Bae J.-W."/>
            <person name="Lee S.-Y."/>
        </authorList>
    </citation>
    <scope>NUCLEOTIDE SEQUENCE [LARGE SCALE GENOMIC DNA]</scope>
    <source>
        <strain evidence="2 3">H21R20</strain>
    </source>
</reference>
<keyword evidence="2" id="KW-0540">Nuclease</keyword>
<accession>A0A7S6UG25</accession>
<dbReference type="PANTHER" id="PTHR33877:SF1">
    <property type="entry name" value="TYPE IV METHYL-DIRECTED RESTRICTION ENZYME ECOKMCRA"/>
    <property type="match status" value="1"/>
</dbReference>
<dbReference type="GO" id="GO:0003676">
    <property type="term" value="F:nucleic acid binding"/>
    <property type="evidence" value="ECO:0007669"/>
    <property type="project" value="InterPro"/>
</dbReference>
<proteinExistence type="predicted"/>
<dbReference type="GO" id="GO:0008270">
    <property type="term" value="F:zinc ion binding"/>
    <property type="evidence" value="ECO:0007669"/>
    <property type="project" value="InterPro"/>
</dbReference>
<dbReference type="KEGG" id="lcic:INQ41_00685"/>
<feature type="domain" description="HNH nuclease" evidence="1">
    <location>
        <begin position="12"/>
        <end position="70"/>
    </location>
</feature>
<dbReference type="Pfam" id="PF01844">
    <property type="entry name" value="HNH"/>
    <property type="match status" value="1"/>
</dbReference>
<dbReference type="EMBL" id="CP063656">
    <property type="protein sequence ID" value="QOW19645.1"/>
    <property type="molecule type" value="Genomic_DNA"/>
</dbReference>
<sequence>MSLDLALEISRDYKKQAFLRDEGRCRYCGLDFLHSLSAFWSYTADHIVAKSVGGRDILDNVVISCKACNEALCRAGHLLTFEDRLNYIASREADRTPIYQAWCDVLGRGG</sequence>
<name>A0A7S6UG25_9GAMM</name>
<keyword evidence="2" id="KW-0255">Endonuclease</keyword>
<dbReference type="GO" id="GO:0004519">
    <property type="term" value="F:endonuclease activity"/>
    <property type="evidence" value="ECO:0007669"/>
    <property type="project" value="UniProtKB-KW"/>
</dbReference>
<evidence type="ECO:0000259" key="1">
    <source>
        <dbReference type="SMART" id="SM00507"/>
    </source>
</evidence>
<keyword evidence="3" id="KW-1185">Reference proteome</keyword>
<dbReference type="InterPro" id="IPR052892">
    <property type="entry name" value="NA-targeting_endonuclease"/>
</dbReference>
<dbReference type="Gene3D" id="1.10.30.50">
    <property type="match status" value="1"/>
</dbReference>
<dbReference type="Proteomes" id="UP000594059">
    <property type="component" value="Chromosome"/>
</dbReference>
<evidence type="ECO:0000313" key="3">
    <source>
        <dbReference type="Proteomes" id="UP000594059"/>
    </source>
</evidence>
<dbReference type="InterPro" id="IPR002711">
    <property type="entry name" value="HNH"/>
</dbReference>
<dbReference type="PANTHER" id="PTHR33877">
    <property type="entry name" value="SLL1193 PROTEIN"/>
    <property type="match status" value="1"/>
</dbReference>
<dbReference type="SMART" id="SM00507">
    <property type="entry name" value="HNHc"/>
    <property type="match status" value="1"/>
</dbReference>